<reference evidence="3 4" key="1">
    <citation type="submission" date="2024-03" db="EMBL/GenBank/DDBJ databases">
        <title>The Acrasis kona genome and developmental transcriptomes reveal deep origins of eukaryotic multicellular pathways.</title>
        <authorList>
            <person name="Sheikh S."/>
            <person name="Fu C.-J."/>
            <person name="Brown M.W."/>
            <person name="Baldauf S.L."/>
        </authorList>
    </citation>
    <scope>NUCLEOTIDE SEQUENCE [LARGE SCALE GENOMIC DNA]</scope>
    <source>
        <strain evidence="3 4">ATCC MYA-3509</strain>
    </source>
</reference>
<gene>
    <name evidence="3" type="ORF">AKO1_007855</name>
</gene>
<comment type="caution">
    <text evidence="3">The sequence shown here is derived from an EMBL/GenBank/DDBJ whole genome shotgun (WGS) entry which is preliminary data.</text>
</comment>
<name>A0AAW2YPB2_9EUKA</name>
<protein>
    <submittedName>
        <fullName evidence="3">Ras-related protein</fullName>
    </submittedName>
</protein>
<dbReference type="PROSITE" id="PS51419">
    <property type="entry name" value="RAB"/>
    <property type="match status" value="1"/>
</dbReference>
<dbReference type="SMART" id="SM00173">
    <property type="entry name" value="RAS"/>
    <property type="match status" value="1"/>
</dbReference>
<keyword evidence="4" id="KW-1185">Reference proteome</keyword>
<dbReference type="AlphaFoldDB" id="A0AAW2YPB2"/>
<dbReference type="GO" id="GO:0007264">
    <property type="term" value="P:small GTPase-mediated signal transduction"/>
    <property type="evidence" value="ECO:0007669"/>
    <property type="project" value="InterPro"/>
</dbReference>
<dbReference type="SMART" id="SM00174">
    <property type="entry name" value="RHO"/>
    <property type="match status" value="1"/>
</dbReference>
<accession>A0AAW2YPB2</accession>
<dbReference type="GO" id="GO:0005525">
    <property type="term" value="F:GTP binding"/>
    <property type="evidence" value="ECO:0007669"/>
    <property type="project" value="UniProtKB-KW"/>
</dbReference>
<dbReference type="PRINTS" id="PR00449">
    <property type="entry name" value="RASTRNSFRMNG"/>
</dbReference>
<dbReference type="PANTHER" id="PTHR24072">
    <property type="entry name" value="RHO FAMILY GTPASE"/>
    <property type="match status" value="1"/>
</dbReference>
<organism evidence="3 4">
    <name type="scientific">Acrasis kona</name>
    <dbReference type="NCBI Taxonomy" id="1008807"/>
    <lineage>
        <taxon>Eukaryota</taxon>
        <taxon>Discoba</taxon>
        <taxon>Heterolobosea</taxon>
        <taxon>Tetramitia</taxon>
        <taxon>Eutetramitia</taxon>
        <taxon>Acrasidae</taxon>
        <taxon>Acrasis</taxon>
    </lineage>
</organism>
<keyword evidence="2" id="KW-0342">GTP-binding</keyword>
<dbReference type="InterPro" id="IPR027417">
    <property type="entry name" value="P-loop_NTPase"/>
</dbReference>
<evidence type="ECO:0000313" key="4">
    <source>
        <dbReference type="Proteomes" id="UP001431209"/>
    </source>
</evidence>
<dbReference type="EMBL" id="JAOPGA020000489">
    <property type="protein sequence ID" value="KAL0478975.1"/>
    <property type="molecule type" value="Genomic_DNA"/>
</dbReference>
<proteinExistence type="predicted"/>
<dbReference type="GO" id="GO:0003924">
    <property type="term" value="F:GTPase activity"/>
    <property type="evidence" value="ECO:0007669"/>
    <property type="project" value="InterPro"/>
</dbReference>
<sequence length="199" mass="22640">MATFSLRHMSVLYVGDKGVGKTSMILSTCHNDFFEHDVPQIQCNHHSIHNNQIIAHVDSNDSTISKMSDIYADVIVLMFSIVDRKSLDSLEEKWLRILDQPSLKNIPIIIVGNKCDLRGRDGNCLSQAECLQSVTRIEALAYMEYSGKTQSGLHDYLDSLVMAYVNPVQLITPRPRRRIRRDQPTICTKRSLKITCFQS</sequence>
<dbReference type="Proteomes" id="UP001431209">
    <property type="component" value="Unassembled WGS sequence"/>
</dbReference>
<dbReference type="Pfam" id="PF00071">
    <property type="entry name" value="Ras"/>
    <property type="match status" value="1"/>
</dbReference>
<evidence type="ECO:0000313" key="3">
    <source>
        <dbReference type="EMBL" id="KAL0478975.1"/>
    </source>
</evidence>
<dbReference type="SMART" id="SM00175">
    <property type="entry name" value="RAB"/>
    <property type="match status" value="1"/>
</dbReference>
<dbReference type="SUPFAM" id="SSF52540">
    <property type="entry name" value="P-loop containing nucleoside triphosphate hydrolases"/>
    <property type="match status" value="1"/>
</dbReference>
<evidence type="ECO:0000256" key="1">
    <source>
        <dbReference type="ARBA" id="ARBA00022741"/>
    </source>
</evidence>
<dbReference type="InterPro" id="IPR001806">
    <property type="entry name" value="Small_GTPase"/>
</dbReference>
<keyword evidence="1" id="KW-0547">Nucleotide-binding</keyword>
<dbReference type="InterPro" id="IPR003578">
    <property type="entry name" value="Small_GTPase_Rho"/>
</dbReference>
<dbReference type="Gene3D" id="3.40.50.300">
    <property type="entry name" value="P-loop containing nucleotide triphosphate hydrolases"/>
    <property type="match status" value="1"/>
</dbReference>
<evidence type="ECO:0000256" key="2">
    <source>
        <dbReference type="ARBA" id="ARBA00023134"/>
    </source>
</evidence>